<evidence type="ECO:0000256" key="9">
    <source>
        <dbReference type="SAM" id="Coils"/>
    </source>
</evidence>
<dbReference type="InterPro" id="IPR011712">
    <property type="entry name" value="Sig_transdc_His_kin_sub3_dim/P"/>
</dbReference>
<dbReference type="EC" id="2.7.13.3" evidence="2"/>
<feature type="transmembrane region" description="Helical" evidence="10">
    <location>
        <begin position="152"/>
        <end position="177"/>
    </location>
</feature>
<protein>
    <recommendedName>
        <fullName evidence="2">histidine kinase</fullName>
        <ecNumber evidence="2">2.7.13.3</ecNumber>
    </recommendedName>
</protein>
<evidence type="ECO:0000313" key="13">
    <source>
        <dbReference type="Proteomes" id="UP001301731"/>
    </source>
</evidence>
<keyword evidence="6 12" id="KW-0418">Kinase</keyword>
<gene>
    <name evidence="12" type="ORF">R2D22_22160</name>
</gene>
<keyword evidence="3" id="KW-0597">Phosphoprotein</keyword>
<evidence type="ECO:0000256" key="2">
    <source>
        <dbReference type="ARBA" id="ARBA00012438"/>
    </source>
</evidence>
<evidence type="ECO:0000256" key="7">
    <source>
        <dbReference type="ARBA" id="ARBA00022840"/>
    </source>
</evidence>
<feature type="transmembrane region" description="Helical" evidence="10">
    <location>
        <begin position="52"/>
        <end position="72"/>
    </location>
</feature>
<proteinExistence type="predicted"/>
<keyword evidence="4" id="KW-0808">Transferase</keyword>
<dbReference type="EMBL" id="CP137573">
    <property type="protein sequence ID" value="WOX23944.1"/>
    <property type="molecule type" value="Genomic_DNA"/>
</dbReference>
<accession>A0ABZ0LWY8</accession>
<feature type="transmembrane region" description="Helical" evidence="10">
    <location>
        <begin position="113"/>
        <end position="132"/>
    </location>
</feature>
<keyword evidence="5" id="KW-0547">Nucleotide-binding</keyword>
<evidence type="ECO:0000256" key="10">
    <source>
        <dbReference type="SAM" id="Phobius"/>
    </source>
</evidence>
<keyword evidence="8" id="KW-0902">Two-component regulatory system</keyword>
<keyword evidence="7" id="KW-0067">ATP-binding</keyword>
<dbReference type="SUPFAM" id="SSF55874">
    <property type="entry name" value="ATPase domain of HSP90 chaperone/DNA topoisomerase II/histidine kinase"/>
    <property type="match status" value="1"/>
</dbReference>
<evidence type="ECO:0000256" key="6">
    <source>
        <dbReference type="ARBA" id="ARBA00022777"/>
    </source>
</evidence>
<dbReference type="PANTHER" id="PTHR24421:SF10">
    <property type="entry name" value="NITRATE_NITRITE SENSOR PROTEIN NARQ"/>
    <property type="match status" value="1"/>
</dbReference>
<reference evidence="12 13" key="1">
    <citation type="submission" date="2023-10" db="EMBL/GenBank/DDBJ databases">
        <title>The genome sequence of Streptomyces sp. HUAS YS2.</title>
        <authorList>
            <person name="Mo P."/>
        </authorList>
    </citation>
    <scope>NUCLEOTIDE SEQUENCE [LARGE SCALE GENOMIC DNA]</scope>
    <source>
        <strain evidence="12 13">HUAS YS2</strain>
    </source>
</reference>
<keyword evidence="10" id="KW-1133">Transmembrane helix</keyword>
<evidence type="ECO:0000313" key="12">
    <source>
        <dbReference type="EMBL" id="WOX23944.1"/>
    </source>
</evidence>
<evidence type="ECO:0000256" key="4">
    <source>
        <dbReference type="ARBA" id="ARBA00022679"/>
    </source>
</evidence>
<name>A0ABZ0LWY8_9ACTN</name>
<dbReference type="CDD" id="cd16917">
    <property type="entry name" value="HATPase_UhpB-NarQ-NarX-like"/>
    <property type="match status" value="1"/>
</dbReference>
<dbReference type="Pfam" id="PF07730">
    <property type="entry name" value="HisKA_3"/>
    <property type="match status" value="1"/>
</dbReference>
<keyword evidence="10" id="KW-0812">Transmembrane</keyword>
<comment type="catalytic activity">
    <reaction evidence="1">
        <text>ATP + protein L-histidine = ADP + protein N-phospho-L-histidine.</text>
        <dbReference type="EC" id="2.7.13.3"/>
    </reaction>
</comment>
<keyword evidence="10" id="KW-0472">Membrane</keyword>
<evidence type="ECO:0000256" key="1">
    <source>
        <dbReference type="ARBA" id="ARBA00000085"/>
    </source>
</evidence>
<dbReference type="GO" id="GO:0016301">
    <property type="term" value="F:kinase activity"/>
    <property type="evidence" value="ECO:0007669"/>
    <property type="project" value="UniProtKB-KW"/>
</dbReference>
<organism evidence="12 13">
    <name type="scientific">Streptomyces solicathayae</name>
    <dbReference type="NCBI Taxonomy" id="3081768"/>
    <lineage>
        <taxon>Bacteria</taxon>
        <taxon>Bacillati</taxon>
        <taxon>Actinomycetota</taxon>
        <taxon>Actinomycetes</taxon>
        <taxon>Kitasatosporales</taxon>
        <taxon>Streptomycetaceae</taxon>
        <taxon>Streptomyces</taxon>
    </lineage>
</organism>
<evidence type="ECO:0000256" key="8">
    <source>
        <dbReference type="ARBA" id="ARBA00023012"/>
    </source>
</evidence>
<dbReference type="PANTHER" id="PTHR24421">
    <property type="entry name" value="NITRATE/NITRITE SENSOR PROTEIN NARX-RELATED"/>
    <property type="match status" value="1"/>
</dbReference>
<keyword evidence="9" id="KW-0175">Coiled coil</keyword>
<dbReference type="Gene3D" id="3.30.565.10">
    <property type="entry name" value="Histidine kinase-like ATPase, C-terminal domain"/>
    <property type="match status" value="1"/>
</dbReference>
<keyword evidence="13" id="KW-1185">Reference proteome</keyword>
<dbReference type="Proteomes" id="UP001301731">
    <property type="component" value="Chromosome"/>
</dbReference>
<feature type="transmembrane region" description="Helical" evidence="10">
    <location>
        <begin position="78"/>
        <end position="101"/>
    </location>
</feature>
<feature type="coiled-coil region" evidence="9">
    <location>
        <begin position="176"/>
        <end position="203"/>
    </location>
</feature>
<evidence type="ECO:0000256" key="3">
    <source>
        <dbReference type="ARBA" id="ARBA00022553"/>
    </source>
</evidence>
<feature type="domain" description="Signal transduction histidine kinase subgroup 3 dimerisation and phosphoacceptor" evidence="11">
    <location>
        <begin position="215"/>
        <end position="280"/>
    </location>
</feature>
<dbReference type="Gene3D" id="1.20.5.1930">
    <property type="match status" value="1"/>
</dbReference>
<evidence type="ECO:0000256" key="5">
    <source>
        <dbReference type="ARBA" id="ARBA00022741"/>
    </source>
</evidence>
<dbReference type="RefSeq" id="WP_318106359.1">
    <property type="nucleotide sequence ID" value="NZ_CP137573.1"/>
</dbReference>
<dbReference type="InterPro" id="IPR050482">
    <property type="entry name" value="Sensor_HK_TwoCompSys"/>
</dbReference>
<sequence length="442" mass="46828">MTATGAHQDAAGGPARGWLWWGRRRSAVLDVGLGLVSALECALEGIGFAERAAVPVPVGVLFGLSAGFVLVLRRRWPIVVVLVSIATTPAEMGYLMGIVGLYSLAASEVPRRITALLAGMSTVAVFLVTVVRLRQDVMQADVDQRDFDPSGWYVPVVSLFMTLGLNAPPVLFGLYIGARRRLMESLRERADSLEQELSLLADRAEQRAQWARQEERTRIAREMHDVVAHRVSLMVVHAAALQAVALKDPQKAVRNAALVGDMGRQALTELREMLGVLREEEAPSGGAPVPVPLAAVGRAAAAAAEAASEDGPCLDALEELVEQSRQAGVVVELMVLGEARAYAAAVEQTAYRVVQEALTNVHKHAAGAKVVVRLAHREAEVAMQVENGPSDAAVADAHLPSGGNGLVGMRERVHRLGGVFVSGPTDAGGFRVSAVLPSAAGE</sequence>
<evidence type="ECO:0000259" key="11">
    <source>
        <dbReference type="Pfam" id="PF07730"/>
    </source>
</evidence>
<dbReference type="InterPro" id="IPR036890">
    <property type="entry name" value="HATPase_C_sf"/>
</dbReference>